<dbReference type="Pfam" id="PF08022">
    <property type="entry name" value="FAD_binding_8"/>
    <property type="match status" value="1"/>
</dbReference>
<keyword evidence="5" id="KW-0274">FAD</keyword>
<dbReference type="InterPro" id="IPR013112">
    <property type="entry name" value="FAD-bd_8"/>
</dbReference>
<gene>
    <name evidence="12" type="ORF">THAPSDRAFT_260785</name>
</gene>
<dbReference type="SFLD" id="SFLDS00052">
    <property type="entry name" value="Ferric_Reductase_Domain"/>
    <property type="match status" value="1"/>
</dbReference>
<dbReference type="Pfam" id="PF08030">
    <property type="entry name" value="NAD_binding_6"/>
    <property type="match status" value="1"/>
</dbReference>
<evidence type="ECO:0000256" key="7">
    <source>
        <dbReference type="ARBA" id="ARBA00022989"/>
    </source>
</evidence>
<dbReference type="InterPro" id="IPR017927">
    <property type="entry name" value="FAD-bd_FR_type"/>
</dbReference>
<evidence type="ECO:0000256" key="4">
    <source>
        <dbReference type="ARBA" id="ARBA00022723"/>
    </source>
</evidence>
<dbReference type="GeneID" id="7449132"/>
<dbReference type="HOGENOM" id="CLU_759915_0_0_1"/>
<organism evidence="12 13">
    <name type="scientific">Thalassiosira pseudonana</name>
    <name type="common">Marine diatom</name>
    <name type="synonym">Cyclotella nana</name>
    <dbReference type="NCBI Taxonomy" id="35128"/>
    <lineage>
        <taxon>Eukaryota</taxon>
        <taxon>Sar</taxon>
        <taxon>Stramenopiles</taxon>
        <taxon>Ochrophyta</taxon>
        <taxon>Bacillariophyta</taxon>
        <taxon>Coscinodiscophyceae</taxon>
        <taxon>Thalassiosirophycidae</taxon>
        <taxon>Thalassiosirales</taxon>
        <taxon>Thalassiosiraceae</taxon>
        <taxon>Thalassiosira</taxon>
    </lineage>
</organism>
<feature type="transmembrane region" description="Helical" evidence="10">
    <location>
        <begin position="74"/>
        <end position="95"/>
    </location>
</feature>
<keyword evidence="6" id="KW-0521">NADP</keyword>
<evidence type="ECO:0000256" key="3">
    <source>
        <dbReference type="ARBA" id="ARBA00022692"/>
    </source>
</evidence>
<dbReference type="PaxDb" id="35128-Thaps260785"/>
<feature type="transmembrane region" description="Helical" evidence="10">
    <location>
        <begin position="12"/>
        <end position="33"/>
    </location>
</feature>
<dbReference type="OMA" id="CWHETTC"/>
<dbReference type="InterPro" id="IPR017938">
    <property type="entry name" value="Riboflavin_synthase-like_b-brl"/>
</dbReference>
<dbReference type="GO" id="GO:0016175">
    <property type="term" value="F:superoxide-generating NAD(P)H oxidase activity"/>
    <property type="evidence" value="ECO:0007669"/>
    <property type="project" value="UniProtKB-ARBA"/>
</dbReference>
<evidence type="ECO:0000313" key="13">
    <source>
        <dbReference type="Proteomes" id="UP000001449"/>
    </source>
</evidence>
<dbReference type="AlphaFoldDB" id="B8BT25"/>
<evidence type="ECO:0000256" key="9">
    <source>
        <dbReference type="ARBA" id="ARBA00023136"/>
    </source>
</evidence>
<dbReference type="InParanoid" id="B8BT25"/>
<keyword evidence="13" id="KW-1185">Reference proteome</keyword>
<evidence type="ECO:0000256" key="10">
    <source>
        <dbReference type="SAM" id="Phobius"/>
    </source>
</evidence>
<keyword evidence="9 10" id="KW-0472">Membrane</keyword>
<evidence type="ECO:0000256" key="8">
    <source>
        <dbReference type="ARBA" id="ARBA00023002"/>
    </source>
</evidence>
<dbReference type="InterPro" id="IPR039261">
    <property type="entry name" value="FNR_nucleotide-bd"/>
</dbReference>
<dbReference type="FunFam" id="2.40.30.10:FF:000059">
    <property type="entry name" value="dual oxidase isoform X1"/>
    <property type="match status" value="1"/>
</dbReference>
<dbReference type="SFLD" id="SFLDG01168">
    <property type="entry name" value="Ferric_reductase_subgroup_(FRE"/>
    <property type="match status" value="1"/>
</dbReference>
<dbReference type="GO" id="GO:0009653">
    <property type="term" value="P:anatomical structure morphogenesis"/>
    <property type="evidence" value="ECO:0007669"/>
    <property type="project" value="UniProtKB-ARBA"/>
</dbReference>
<evidence type="ECO:0000313" key="12">
    <source>
        <dbReference type="EMBL" id="EED96230.1"/>
    </source>
</evidence>
<keyword evidence="7 10" id="KW-1133">Transmembrane helix</keyword>
<dbReference type="SUPFAM" id="SSF52343">
    <property type="entry name" value="Ferredoxin reductase-like, C-terminal NADP-linked domain"/>
    <property type="match status" value="1"/>
</dbReference>
<evidence type="ECO:0000256" key="1">
    <source>
        <dbReference type="ARBA" id="ARBA00004141"/>
    </source>
</evidence>
<evidence type="ECO:0000256" key="2">
    <source>
        <dbReference type="ARBA" id="ARBA00022630"/>
    </source>
</evidence>
<proteinExistence type="predicted"/>
<dbReference type="InterPro" id="IPR013121">
    <property type="entry name" value="Fe_red_NAD-bd_6"/>
</dbReference>
<dbReference type="FunFam" id="3.40.50.80:FF:000142">
    <property type="entry name" value="Ferric reductase-like protein"/>
    <property type="match status" value="1"/>
</dbReference>
<dbReference type="InterPro" id="IPR050369">
    <property type="entry name" value="RBOH/FRE"/>
</dbReference>
<feature type="transmembrane region" description="Helical" evidence="10">
    <location>
        <begin position="102"/>
        <end position="121"/>
    </location>
</feature>
<dbReference type="KEGG" id="tps:THAPSDRAFT_260785"/>
<dbReference type="GO" id="GO:0042742">
    <property type="term" value="P:defense response to bacterium"/>
    <property type="evidence" value="ECO:0007669"/>
    <property type="project" value="UniProtKB-ARBA"/>
</dbReference>
<dbReference type="eggNOG" id="KOG0039">
    <property type="taxonomic scope" value="Eukaryota"/>
</dbReference>
<dbReference type="PROSITE" id="PS51384">
    <property type="entry name" value="FAD_FR"/>
    <property type="match status" value="1"/>
</dbReference>
<feature type="transmembrane region" description="Helical" evidence="10">
    <location>
        <begin position="45"/>
        <end position="62"/>
    </location>
</feature>
<reference evidence="12 13" key="1">
    <citation type="journal article" date="2004" name="Science">
        <title>The genome of the diatom Thalassiosira pseudonana: ecology, evolution, and metabolism.</title>
        <authorList>
            <person name="Armbrust E.V."/>
            <person name="Berges J.A."/>
            <person name="Bowler C."/>
            <person name="Green B.R."/>
            <person name="Martinez D."/>
            <person name="Putnam N.H."/>
            <person name="Zhou S."/>
            <person name="Allen A.E."/>
            <person name="Apt K.E."/>
            <person name="Bechner M."/>
            <person name="Brzezinski M.A."/>
            <person name="Chaal B.K."/>
            <person name="Chiovitti A."/>
            <person name="Davis A.K."/>
            <person name="Demarest M.S."/>
            <person name="Detter J.C."/>
            <person name="Glavina T."/>
            <person name="Goodstein D."/>
            <person name="Hadi M.Z."/>
            <person name="Hellsten U."/>
            <person name="Hildebrand M."/>
            <person name="Jenkins B.D."/>
            <person name="Jurka J."/>
            <person name="Kapitonov V.V."/>
            <person name="Kroger N."/>
            <person name="Lau W.W."/>
            <person name="Lane T.W."/>
            <person name="Larimer F.W."/>
            <person name="Lippmeier J.C."/>
            <person name="Lucas S."/>
            <person name="Medina M."/>
            <person name="Montsant A."/>
            <person name="Obornik M."/>
            <person name="Parker M.S."/>
            <person name="Palenik B."/>
            <person name="Pazour G.J."/>
            <person name="Richardson P.M."/>
            <person name="Rynearson T.A."/>
            <person name="Saito M.A."/>
            <person name="Schwartz D.C."/>
            <person name="Thamatrakoln K."/>
            <person name="Valentin K."/>
            <person name="Vardi A."/>
            <person name="Wilkerson F.P."/>
            <person name="Rokhsar D.S."/>
        </authorList>
    </citation>
    <scope>NUCLEOTIDE SEQUENCE [LARGE SCALE GENOMIC DNA]</scope>
    <source>
        <strain evidence="12 13">CCMP1335</strain>
    </source>
</reference>
<evidence type="ECO:0000256" key="5">
    <source>
        <dbReference type="ARBA" id="ARBA00022827"/>
    </source>
</evidence>
<feature type="domain" description="FAD-binding FR-type" evidence="11">
    <location>
        <begin position="122"/>
        <end position="253"/>
    </location>
</feature>
<keyword evidence="3 10" id="KW-0812">Transmembrane</keyword>
<dbReference type="GO" id="GO:0005886">
    <property type="term" value="C:plasma membrane"/>
    <property type="evidence" value="ECO:0000318"/>
    <property type="project" value="GO_Central"/>
</dbReference>
<reference evidence="12 13" key="2">
    <citation type="journal article" date="2008" name="Nature">
        <title>The Phaeodactylum genome reveals the evolutionary history of diatom genomes.</title>
        <authorList>
            <person name="Bowler C."/>
            <person name="Allen A.E."/>
            <person name="Badger J.H."/>
            <person name="Grimwood J."/>
            <person name="Jabbari K."/>
            <person name="Kuo A."/>
            <person name="Maheswari U."/>
            <person name="Martens C."/>
            <person name="Maumus F."/>
            <person name="Otillar R.P."/>
            <person name="Rayko E."/>
            <person name="Salamov A."/>
            <person name="Vandepoele K."/>
            <person name="Beszteri B."/>
            <person name="Gruber A."/>
            <person name="Heijde M."/>
            <person name="Katinka M."/>
            <person name="Mock T."/>
            <person name="Valentin K."/>
            <person name="Verret F."/>
            <person name="Berges J.A."/>
            <person name="Brownlee C."/>
            <person name="Cadoret J.P."/>
            <person name="Chiovitti A."/>
            <person name="Choi C.J."/>
            <person name="Coesel S."/>
            <person name="De Martino A."/>
            <person name="Detter J.C."/>
            <person name="Durkin C."/>
            <person name="Falciatore A."/>
            <person name="Fournet J."/>
            <person name="Haruta M."/>
            <person name="Huysman M.J."/>
            <person name="Jenkins B.D."/>
            <person name="Jiroutova K."/>
            <person name="Jorgensen R.E."/>
            <person name="Joubert Y."/>
            <person name="Kaplan A."/>
            <person name="Kroger N."/>
            <person name="Kroth P.G."/>
            <person name="La Roche J."/>
            <person name="Lindquist E."/>
            <person name="Lommer M."/>
            <person name="Martin-Jezequel V."/>
            <person name="Lopez P.J."/>
            <person name="Lucas S."/>
            <person name="Mangogna M."/>
            <person name="McGinnis K."/>
            <person name="Medlin L.K."/>
            <person name="Montsant A."/>
            <person name="Oudot-Le Secq M.P."/>
            <person name="Napoli C."/>
            <person name="Obornik M."/>
            <person name="Parker M.S."/>
            <person name="Petit J.L."/>
            <person name="Porcel B.M."/>
            <person name="Poulsen N."/>
            <person name="Robison M."/>
            <person name="Rychlewski L."/>
            <person name="Rynearson T.A."/>
            <person name="Schmutz J."/>
            <person name="Shapiro H."/>
            <person name="Siaut M."/>
            <person name="Stanley M."/>
            <person name="Sussman M.R."/>
            <person name="Taylor A.R."/>
            <person name="Vardi A."/>
            <person name="von Dassow P."/>
            <person name="Vyverman W."/>
            <person name="Willis A."/>
            <person name="Wyrwicz L.S."/>
            <person name="Rokhsar D.S."/>
            <person name="Weissenbach J."/>
            <person name="Armbrust E.V."/>
            <person name="Green B.R."/>
            <person name="Van de Peer Y."/>
            <person name="Grigoriev I.V."/>
        </authorList>
    </citation>
    <scope>NUCLEOTIDE SEQUENCE [LARGE SCALE GENOMIC DNA]</scope>
    <source>
        <strain evidence="12 13">CCMP1335</strain>
    </source>
</reference>
<dbReference type="Gene3D" id="3.40.50.80">
    <property type="entry name" value="Nucleotide-binding domain of ferredoxin-NADP reductase (FNR) module"/>
    <property type="match status" value="1"/>
</dbReference>
<dbReference type="RefSeq" id="XP_002286589.1">
    <property type="nucleotide sequence ID" value="XM_002286553.1"/>
</dbReference>
<dbReference type="InterPro" id="IPR013130">
    <property type="entry name" value="Fe3_Rdtase_TM_dom"/>
</dbReference>
<dbReference type="CDD" id="cd06186">
    <property type="entry name" value="NOX_Duox_like_FAD_NADP"/>
    <property type="match status" value="1"/>
</dbReference>
<dbReference type="Gene3D" id="2.40.30.10">
    <property type="entry name" value="Translation factors"/>
    <property type="match status" value="1"/>
</dbReference>
<dbReference type="PANTHER" id="PTHR11972">
    <property type="entry name" value="NADPH OXIDASE"/>
    <property type="match status" value="1"/>
</dbReference>
<accession>B8BT25</accession>
<sequence length="419" mass="47641">YQLKVGFGSLSAGNTLFLVMTATRNSVITWILGVTFEHVLVYHRFIGRLTVVVSLIHSVFYIDQIIERISDRVTVTGLVSLGCSVIIFLSSLNYFRRKHFNIFFWSHFSFVGFIIGMYLHAPASQPYILASVVCYGVDKLLQMIWTQLPRKTIIFEKVGDRTARVKYDRTPLANLLARQKVGQYVFVNFPELSLNEWHPFSVASSPCDTKIELYIRALGDHTHKIVEYAERCAAENKQAMIRSDGPYGDLSFNYRRYGSIILVGGGIGITPIMSVLRDIYEDGETKRNKPIGCIKKVSLVWVMPHASEAALFLDLLNDFQQRSIDNPLLPRLNMSIHITRDDSSSAKHVDSLSESQVVYSRPDFDDVMNQSVKNMTDGSRSILVYCCGPARMVNQLWDASTKKNGKTLRVDFYHEAFEF</sequence>
<dbReference type="EMBL" id="CM000638">
    <property type="protein sequence ID" value="EED96230.1"/>
    <property type="molecule type" value="Genomic_DNA"/>
</dbReference>
<keyword evidence="4" id="KW-0479">Metal-binding</keyword>
<name>B8BT25_THAPS</name>
<keyword evidence="2" id="KW-0285">Flavoprotein</keyword>
<dbReference type="GO" id="GO:0046872">
    <property type="term" value="F:metal ion binding"/>
    <property type="evidence" value="ECO:0007669"/>
    <property type="project" value="UniProtKB-KW"/>
</dbReference>
<comment type="subcellular location">
    <subcellularLocation>
        <location evidence="1">Membrane</location>
        <topology evidence="1">Multi-pass membrane protein</topology>
    </subcellularLocation>
</comment>
<feature type="non-terminal residue" evidence="12">
    <location>
        <position position="419"/>
    </location>
</feature>
<evidence type="ECO:0000256" key="6">
    <source>
        <dbReference type="ARBA" id="ARBA00022857"/>
    </source>
</evidence>
<dbReference type="Proteomes" id="UP000001449">
    <property type="component" value="Chromosome 1"/>
</dbReference>
<keyword evidence="8" id="KW-0560">Oxidoreductase</keyword>
<dbReference type="PRINTS" id="PR00410">
    <property type="entry name" value="PHEHYDRXLASE"/>
</dbReference>
<dbReference type="SUPFAM" id="SSF63380">
    <property type="entry name" value="Riboflavin synthase domain-like"/>
    <property type="match status" value="1"/>
</dbReference>
<dbReference type="Pfam" id="PF01794">
    <property type="entry name" value="Ferric_reduct"/>
    <property type="match status" value="1"/>
</dbReference>
<evidence type="ECO:0000259" key="11">
    <source>
        <dbReference type="PROSITE" id="PS51384"/>
    </source>
</evidence>
<dbReference type="STRING" id="35128.B8BT25"/>
<dbReference type="PANTHER" id="PTHR11972:SF193">
    <property type="entry name" value="FAD-BINDING FR-TYPE DOMAIN-CONTAINING PROTEIN"/>
    <property type="match status" value="1"/>
</dbReference>
<protein>
    <submittedName>
        <fullName evidence="12">Ferric reductase-like transmembrane component</fullName>
    </submittedName>
</protein>